<feature type="domain" description="Outer membrane protein beta-barrel" evidence="2">
    <location>
        <begin position="23"/>
        <end position="170"/>
    </location>
</feature>
<dbReference type="EMBL" id="AP025292">
    <property type="protein sequence ID" value="BDC99260.1"/>
    <property type="molecule type" value="Genomic_DNA"/>
</dbReference>
<reference evidence="3 4" key="1">
    <citation type="submission" date="2021-12" db="EMBL/GenBank/DDBJ databases">
        <title>Genome sequencing of bacteria with rrn-lacking chromosome and rrn-plasmid.</title>
        <authorList>
            <person name="Anda M."/>
            <person name="Iwasaki W."/>
        </authorList>
    </citation>
    <scope>NUCLEOTIDE SEQUENCE [LARGE SCALE GENOMIC DNA]</scope>
    <source>
        <strain evidence="3 4">NBRC 101262</strain>
    </source>
</reference>
<accession>A0ABM7VEI9</accession>
<dbReference type="Pfam" id="PF13505">
    <property type="entry name" value="OMP_b-brl"/>
    <property type="match status" value="1"/>
</dbReference>
<gene>
    <name evidence="3" type="ORF">PEPS_15410</name>
</gene>
<dbReference type="InterPro" id="IPR027385">
    <property type="entry name" value="Beta-barrel_OMP"/>
</dbReference>
<organism evidence="3 4">
    <name type="scientific">Persicobacter psychrovividus</name>
    <dbReference type="NCBI Taxonomy" id="387638"/>
    <lineage>
        <taxon>Bacteria</taxon>
        <taxon>Pseudomonadati</taxon>
        <taxon>Bacteroidota</taxon>
        <taxon>Cytophagia</taxon>
        <taxon>Cytophagales</taxon>
        <taxon>Persicobacteraceae</taxon>
        <taxon>Persicobacter</taxon>
    </lineage>
</organism>
<evidence type="ECO:0000313" key="4">
    <source>
        <dbReference type="Proteomes" id="UP001354989"/>
    </source>
</evidence>
<protein>
    <recommendedName>
        <fullName evidence="2">Outer membrane protein beta-barrel domain-containing protein</fullName>
    </recommendedName>
</protein>
<evidence type="ECO:0000313" key="3">
    <source>
        <dbReference type="EMBL" id="BDC99260.1"/>
    </source>
</evidence>
<keyword evidence="1" id="KW-0732">Signal</keyword>
<dbReference type="Proteomes" id="UP001354989">
    <property type="component" value="Chromosome"/>
</dbReference>
<evidence type="ECO:0000259" key="2">
    <source>
        <dbReference type="Pfam" id="PF13505"/>
    </source>
</evidence>
<sequence length="193" mass="21508">MNIYRYILLNFLSTENDMKKGILILALITMSFLAHAQDSKFDIRMGGGWSFIGSGDYHQSMFESELNYKSNHYFAFSAGFAFSQSYTAAVSTNGSMLQLNGNAFISPFKNNRRNDFRIGLGLSNIWITSGSDLPKNDNSFYNTQSDRTSLGANLILENTFAINDHFLIGIKGLVQAYGDTAHSGILGKIGYRF</sequence>
<evidence type="ECO:0000256" key="1">
    <source>
        <dbReference type="ARBA" id="ARBA00022729"/>
    </source>
</evidence>
<name>A0ABM7VEI9_9BACT</name>
<keyword evidence="4" id="KW-1185">Reference proteome</keyword>
<proteinExistence type="predicted"/>